<reference evidence="8" key="2">
    <citation type="submission" date="2016-04" db="UniProtKB">
        <authorList>
            <consortium name="EnsemblMetazoa"/>
        </authorList>
    </citation>
    <scope>IDENTIFICATION</scope>
</reference>
<dbReference type="STRING" id="12957.A0A158NI90"/>
<keyword evidence="5" id="KW-0539">Nucleus</keyword>
<keyword evidence="9" id="KW-1185">Reference proteome</keyword>
<name>A0A158NI90_ATTCE</name>
<dbReference type="EnsemblMetazoa" id="XM_012201858.1">
    <property type="protein sequence ID" value="XP_012057248.1"/>
    <property type="gene ID" value="LOC105620354"/>
</dbReference>
<protein>
    <recommendedName>
        <fullName evidence="3">Nucleolar protein 12</fullName>
    </recommendedName>
</protein>
<gene>
    <name evidence="8" type="primary">105620354</name>
</gene>
<dbReference type="Proteomes" id="UP000005205">
    <property type="component" value="Unassembled WGS sequence"/>
</dbReference>
<comment type="subcellular location">
    <subcellularLocation>
        <location evidence="1">Nucleus</location>
        <location evidence="1">Nucleolus</location>
    </subcellularLocation>
</comment>
<dbReference type="EMBL" id="ADTU01001780">
    <property type="status" value="NOT_ANNOTATED_CDS"/>
    <property type="molecule type" value="Genomic_DNA"/>
</dbReference>
<dbReference type="Pfam" id="PF09805">
    <property type="entry name" value="Nop25"/>
    <property type="match status" value="1"/>
</dbReference>
<dbReference type="InterPro" id="IPR019186">
    <property type="entry name" value="Nucleolar_protein_12"/>
</dbReference>
<dbReference type="eggNOG" id="KOG4709">
    <property type="taxonomic scope" value="Eukaryota"/>
</dbReference>
<dbReference type="KEGG" id="acep:105620354"/>
<keyword evidence="4 6" id="KW-0175">Coiled coil</keyword>
<dbReference type="FunCoup" id="A0A158NI90">
    <property type="interactions" value="75"/>
</dbReference>
<dbReference type="GO" id="GO:0005730">
    <property type="term" value="C:nucleolus"/>
    <property type="evidence" value="ECO:0007669"/>
    <property type="project" value="UniProtKB-SubCell"/>
</dbReference>
<reference evidence="9" key="1">
    <citation type="journal article" date="2011" name="PLoS Genet.">
        <title>The genome sequence of the leaf-cutter ant Atta cephalotes reveals insights into its obligate symbiotic lifestyle.</title>
        <authorList>
            <person name="Suen G."/>
            <person name="Teiling C."/>
            <person name="Li L."/>
            <person name="Holt C."/>
            <person name="Abouheif E."/>
            <person name="Bornberg-Bauer E."/>
            <person name="Bouffard P."/>
            <person name="Caldera E.J."/>
            <person name="Cash E."/>
            <person name="Cavanaugh A."/>
            <person name="Denas O."/>
            <person name="Elhaik E."/>
            <person name="Fave M.J."/>
            <person name="Gadau J."/>
            <person name="Gibson J.D."/>
            <person name="Graur D."/>
            <person name="Grubbs K.J."/>
            <person name="Hagen D.E."/>
            <person name="Harkins T.T."/>
            <person name="Helmkampf M."/>
            <person name="Hu H."/>
            <person name="Johnson B.R."/>
            <person name="Kim J."/>
            <person name="Marsh S.E."/>
            <person name="Moeller J.A."/>
            <person name="Munoz-Torres M.C."/>
            <person name="Murphy M.C."/>
            <person name="Naughton M.C."/>
            <person name="Nigam S."/>
            <person name="Overson R."/>
            <person name="Rajakumar R."/>
            <person name="Reese J.T."/>
            <person name="Scott J.J."/>
            <person name="Smith C.R."/>
            <person name="Tao S."/>
            <person name="Tsutsui N.D."/>
            <person name="Viljakainen L."/>
            <person name="Wissler L."/>
            <person name="Yandell M.D."/>
            <person name="Zimmer F."/>
            <person name="Taylor J."/>
            <person name="Slater S.C."/>
            <person name="Clifton S.W."/>
            <person name="Warren W.C."/>
            <person name="Elsik C.G."/>
            <person name="Smith C.D."/>
            <person name="Weinstock G.M."/>
            <person name="Gerardo N.M."/>
            <person name="Currie C.R."/>
        </authorList>
    </citation>
    <scope>NUCLEOTIDE SEQUENCE [LARGE SCALE GENOMIC DNA]</scope>
</reference>
<dbReference type="InParanoid" id="A0A158NI90"/>
<feature type="compositionally biased region" description="Basic residues" evidence="7">
    <location>
        <begin position="223"/>
        <end position="236"/>
    </location>
</feature>
<dbReference type="AlphaFoldDB" id="A0A158NI90"/>
<accession>A0A158NI90</accession>
<comment type="similarity">
    <text evidence="2">Belongs to the RRP17 family.</text>
</comment>
<evidence type="ECO:0000256" key="4">
    <source>
        <dbReference type="ARBA" id="ARBA00023054"/>
    </source>
</evidence>
<dbReference type="PANTHER" id="PTHR14577:SF0">
    <property type="entry name" value="NUCLEOLAR PROTEIN 12"/>
    <property type="match status" value="1"/>
</dbReference>
<evidence type="ECO:0000256" key="3">
    <source>
        <dbReference type="ARBA" id="ARBA00015520"/>
    </source>
</evidence>
<dbReference type="PANTHER" id="PTHR14577">
    <property type="entry name" value="NUCLEOLAR PROTEIN 12"/>
    <property type="match status" value="1"/>
</dbReference>
<feature type="compositionally biased region" description="Basic residues" evidence="7">
    <location>
        <begin position="186"/>
        <end position="195"/>
    </location>
</feature>
<evidence type="ECO:0000256" key="2">
    <source>
        <dbReference type="ARBA" id="ARBA00007175"/>
    </source>
</evidence>
<feature type="region of interest" description="Disordered" evidence="7">
    <location>
        <begin position="121"/>
        <end position="236"/>
    </location>
</feature>
<evidence type="ECO:0000313" key="8">
    <source>
        <dbReference type="EnsemblMetazoa" id="XP_012057248.1"/>
    </source>
</evidence>
<evidence type="ECO:0000256" key="5">
    <source>
        <dbReference type="ARBA" id="ARBA00023242"/>
    </source>
</evidence>
<sequence>MFKNSQPQLLNVNRKPSQPKRRKKITLVFDEEKRREFLGGFRKRKLERKRKAQEQLQQQLKEERKKIKQEARERYKKSLSNQVVPELQELLSQQEFDLDSHTVSILELNIADLKEGKKWIGENKITEEKEEQENDESDKSYNDNDDDKIVGMSLQEKCKNQVQPKSKSNSHEIKSAKELKQEIKKAALKRIKKSKAFQQKQRLEQQKNKKQNKQKLQKTQGLVHKRGKRSKKKSRR</sequence>
<dbReference type="OrthoDB" id="551633at2759"/>
<evidence type="ECO:0000256" key="1">
    <source>
        <dbReference type="ARBA" id="ARBA00004604"/>
    </source>
</evidence>
<feature type="coiled-coil region" evidence="6">
    <location>
        <begin position="42"/>
        <end position="77"/>
    </location>
</feature>
<feature type="compositionally biased region" description="Polar residues" evidence="7">
    <location>
        <begin position="1"/>
        <end position="16"/>
    </location>
</feature>
<evidence type="ECO:0000313" key="9">
    <source>
        <dbReference type="Proteomes" id="UP000005205"/>
    </source>
</evidence>
<evidence type="ECO:0000256" key="6">
    <source>
        <dbReference type="SAM" id="Coils"/>
    </source>
</evidence>
<dbReference type="OMA" id="GMDFDPN"/>
<feature type="region of interest" description="Disordered" evidence="7">
    <location>
        <begin position="1"/>
        <end position="26"/>
    </location>
</feature>
<evidence type="ECO:0000256" key="7">
    <source>
        <dbReference type="SAM" id="MobiDB-lite"/>
    </source>
</evidence>
<feature type="compositionally biased region" description="Basic and acidic residues" evidence="7">
    <location>
        <begin position="169"/>
        <end position="185"/>
    </location>
</feature>
<proteinExistence type="inferred from homology"/>
<dbReference type="GO" id="GO:0019843">
    <property type="term" value="F:rRNA binding"/>
    <property type="evidence" value="ECO:0007669"/>
    <property type="project" value="TreeGrafter"/>
</dbReference>
<organism evidence="8 9">
    <name type="scientific">Atta cephalotes</name>
    <name type="common">Leafcutter ant</name>
    <dbReference type="NCBI Taxonomy" id="12957"/>
    <lineage>
        <taxon>Eukaryota</taxon>
        <taxon>Metazoa</taxon>
        <taxon>Ecdysozoa</taxon>
        <taxon>Arthropoda</taxon>
        <taxon>Hexapoda</taxon>
        <taxon>Insecta</taxon>
        <taxon>Pterygota</taxon>
        <taxon>Neoptera</taxon>
        <taxon>Endopterygota</taxon>
        <taxon>Hymenoptera</taxon>
        <taxon>Apocrita</taxon>
        <taxon>Aculeata</taxon>
        <taxon>Formicoidea</taxon>
        <taxon>Formicidae</taxon>
        <taxon>Myrmicinae</taxon>
        <taxon>Atta</taxon>
    </lineage>
</organism>